<feature type="short sequence motif" description="DGA/G" evidence="2">
    <location>
        <begin position="321"/>
        <end position="323"/>
    </location>
</feature>
<dbReference type="SUPFAM" id="SSF52151">
    <property type="entry name" value="FabD/lysophospholipase-like"/>
    <property type="match status" value="1"/>
</dbReference>
<evidence type="ECO:0000259" key="4">
    <source>
        <dbReference type="PROSITE" id="PS51635"/>
    </source>
</evidence>
<keyword evidence="6" id="KW-1185">Reference proteome</keyword>
<evidence type="ECO:0000313" key="6">
    <source>
        <dbReference type="Proteomes" id="UP001108089"/>
    </source>
</evidence>
<dbReference type="Pfam" id="PF11856">
    <property type="entry name" value="DUF3376"/>
    <property type="match status" value="1"/>
</dbReference>
<feature type="transmembrane region" description="Helical" evidence="3">
    <location>
        <begin position="1156"/>
        <end position="1177"/>
    </location>
</feature>
<feature type="active site" description="Proton acceptor" evidence="2">
    <location>
        <position position="321"/>
    </location>
</feature>
<feature type="transmembrane region" description="Helical" evidence="3">
    <location>
        <begin position="1183"/>
        <end position="1200"/>
    </location>
</feature>
<feature type="transmembrane region" description="Helical" evidence="3">
    <location>
        <begin position="902"/>
        <end position="921"/>
    </location>
</feature>
<feature type="domain" description="PNPLA" evidence="4">
    <location>
        <begin position="26"/>
        <end position="334"/>
    </location>
</feature>
<keyword evidence="2" id="KW-0378">Hydrolase</keyword>
<feature type="transmembrane region" description="Helical" evidence="3">
    <location>
        <begin position="927"/>
        <end position="946"/>
    </location>
</feature>
<keyword evidence="3" id="KW-0812">Transmembrane</keyword>
<feature type="transmembrane region" description="Helical" evidence="3">
    <location>
        <begin position="1123"/>
        <end position="1144"/>
    </location>
</feature>
<keyword evidence="1 2" id="KW-0443">Lipid metabolism</keyword>
<dbReference type="Pfam" id="PF01734">
    <property type="entry name" value="Patatin"/>
    <property type="match status" value="1"/>
</dbReference>
<dbReference type="InterPro" id="IPR002641">
    <property type="entry name" value="PNPLA_dom"/>
</dbReference>
<dbReference type="PROSITE" id="PS51635">
    <property type="entry name" value="PNPLA"/>
    <property type="match status" value="1"/>
</dbReference>
<evidence type="ECO:0000313" key="5">
    <source>
        <dbReference type="EMBL" id="MCF3939334.1"/>
    </source>
</evidence>
<reference evidence="5" key="1">
    <citation type="submission" date="2022-01" db="EMBL/GenBank/DDBJ databases">
        <title>Gordonia xiamenensis sp. nov., isolated from surface seawater in Xiamen.</title>
        <authorList>
            <person name="He Y.F."/>
        </authorList>
    </citation>
    <scope>NUCLEOTIDE SEQUENCE</scope>
    <source>
        <strain evidence="5">GW1C4-4</strain>
    </source>
</reference>
<dbReference type="Gene3D" id="3.40.1090.10">
    <property type="entry name" value="Cytosolic phospholipase A2 catalytic domain"/>
    <property type="match status" value="1"/>
</dbReference>
<organism evidence="5 6">
    <name type="scientific">Gordonia tangerina</name>
    <dbReference type="NCBI Taxonomy" id="2911060"/>
    <lineage>
        <taxon>Bacteria</taxon>
        <taxon>Bacillati</taxon>
        <taxon>Actinomycetota</taxon>
        <taxon>Actinomycetes</taxon>
        <taxon>Mycobacteriales</taxon>
        <taxon>Gordoniaceae</taxon>
        <taxon>Gordonia</taxon>
    </lineage>
</organism>
<accession>A0ABS9DJF1</accession>
<evidence type="ECO:0000256" key="3">
    <source>
        <dbReference type="SAM" id="Phobius"/>
    </source>
</evidence>
<sequence>MTMSRADTDAPADGDPARRPTLRIALAMRGGVSMAVWIGGAVAELDVLRRALLEPDTDPVCPDDACPADARAACPRRIARAHRAQIYRQMVHAAGHDHVEFDILAGASAGGLNAILFALAQSYGVATDDIVLRMWKDRGGLWDLLRRPGVGRVPSILRGDDQFLTNAADTLAEIATAGGADGTAQTAVDRLTVELAATVLPDPQEPNLSNQAGFTFMRRPGGLATRFSTIPGLSDGLLSDERRAPVLGRMALAARATSSFPGAFEPASVHSITEDPHNDDGMPGDHVWNMAPVFPYARSATLADDVRRGLGRDRDRFDVVDGGVFDNIPIDRALRAIQRATATEESRRHLIYLDPQPPAATYPTMLPDDVRFDPVGVDWVQVIRASMALRTRTETADDEIMAVQQYNERCASVAHRLTSLAEVLDPAVPTDPDSWLPAYLDARIGRDIPAIAELLRNPREHFCVPPFGGADLPDELPDPDAVPAAVTEVYDGFRSDTGSVARDTFISGDVDGLADTAVLLIAWIQALGQQASADLLRSKNILYRCLAMLLYVRHETTYRSILLREDATVLLACRLEAALESQGGWRIDDELAAAITTAPSGETASDGEFYGLLAQMGARRTDGGTPLLPTIRTVLDSELRCIRAATSSLPDRAGLGIYGVLADVADPSAFHLVRLCLPAGIPTTTASGVTFSTITGDTAGTEVHGIDLMPLRKSAARKQVQQWVRKKVDPAEFNATIIDDLVTQTRTLSRADMKLAGTELNRFGGFLSKRWRENDWYWGRLDAATGILKLLGDLGVPAPQPKDDPRRLILAEGDETCRTGTDPGDESLKRRLATVGGETLSDLPALYRFALVSRILPLVVRGLQPSSRSGGLVSRALRLVALILVRPLVVVVCLFADPLRLIGALAVTCTAAALLGAAVTGMAGQRVFLTVIIVIGGLSMVLGRGVRRRWRVVAQHFDAARPQRLDSAIREKRFDVWPQVIADSRRRAARRYWANMVVGLVFVAGGAWMFLRPPWWLAVGSELMVLVVAACGLVTWWLYRQSVTAWASARPSAGRIAAIVATGVLYVIAAMAATLLAWYPCTSTRALERCAQPLEVVDALPQGGWVQSFLEWGGAQNGHADRLVLATIVTVVVSATVLALISVWGWTPWYWMTGEAVIVATFALLGLVIVAAIDGLANPLTDLAPVAVWLIGMGVLHQLTKPIHARLLSASGLDLVRERRRLLAEMIEDWRTSPQPTR</sequence>
<name>A0ABS9DJF1_9ACTN</name>
<keyword evidence="3" id="KW-1133">Transmembrane helix</keyword>
<dbReference type="InterPro" id="IPR024282">
    <property type="entry name" value="DUF3376"/>
</dbReference>
<feature type="transmembrane region" description="Helical" evidence="3">
    <location>
        <begin position="1059"/>
        <end position="1079"/>
    </location>
</feature>
<feature type="transmembrane region" description="Helical" evidence="3">
    <location>
        <begin position="992"/>
        <end position="1011"/>
    </location>
</feature>
<comment type="caution">
    <text evidence="5">The sequence shown here is derived from an EMBL/GenBank/DDBJ whole genome shotgun (WGS) entry which is preliminary data.</text>
</comment>
<gene>
    <name evidence="5" type="ORF">L1892_13215</name>
</gene>
<evidence type="ECO:0000256" key="2">
    <source>
        <dbReference type="PROSITE-ProRule" id="PRU01161"/>
    </source>
</evidence>
<dbReference type="RefSeq" id="WP_235724066.1">
    <property type="nucleotide sequence ID" value="NZ_JAKGCU010000011.1"/>
</dbReference>
<protein>
    <submittedName>
        <fullName evidence="5">DUF3376 domain-containing protein</fullName>
    </submittedName>
</protein>
<feature type="short sequence motif" description="GXSXG" evidence="2">
    <location>
        <begin position="106"/>
        <end position="110"/>
    </location>
</feature>
<proteinExistence type="predicted"/>
<feature type="active site" description="Nucleophile" evidence="2">
    <location>
        <position position="108"/>
    </location>
</feature>
<evidence type="ECO:0000256" key="1">
    <source>
        <dbReference type="ARBA" id="ARBA00023098"/>
    </source>
</evidence>
<dbReference type="InterPro" id="IPR016035">
    <property type="entry name" value="Acyl_Trfase/lysoPLipase"/>
</dbReference>
<dbReference type="EMBL" id="JAKGCU010000011">
    <property type="protein sequence ID" value="MCF3939334.1"/>
    <property type="molecule type" value="Genomic_DNA"/>
</dbReference>
<dbReference type="Proteomes" id="UP001108089">
    <property type="component" value="Unassembled WGS sequence"/>
</dbReference>
<keyword evidence="2" id="KW-0442">Lipid degradation</keyword>
<feature type="transmembrane region" description="Helical" evidence="3">
    <location>
        <begin position="1017"/>
        <end position="1039"/>
    </location>
</feature>
<keyword evidence="3" id="KW-0472">Membrane</keyword>
<feature type="transmembrane region" description="Helical" evidence="3">
    <location>
        <begin position="876"/>
        <end position="895"/>
    </location>
</feature>
<comment type="caution">
    <text evidence="2">Lacks conserved residue(s) required for the propagation of feature annotation.</text>
</comment>